<comment type="caution">
    <text evidence="3">The sequence shown here is derived from an EMBL/GenBank/DDBJ whole genome shotgun (WGS) entry which is preliminary data.</text>
</comment>
<evidence type="ECO:0000256" key="2">
    <source>
        <dbReference type="SAM" id="SignalP"/>
    </source>
</evidence>
<reference evidence="3 4" key="1">
    <citation type="journal article" name="Sci. Rep.">
        <title>Telomere-to-telomere assembled and centromere annotated genomes of the two main subspecies of the button mushroom Agaricus bisporus reveal especially polymorphic chromosome ends.</title>
        <authorList>
            <person name="Sonnenberg A.S.M."/>
            <person name="Sedaghat-Telgerd N."/>
            <person name="Lavrijssen B."/>
            <person name="Ohm R.A."/>
            <person name="Hendrickx P.M."/>
            <person name="Scholtmeijer K."/>
            <person name="Baars J.J.P."/>
            <person name="van Peer A."/>
        </authorList>
    </citation>
    <scope>NUCLEOTIDE SEQUENCE [LARGE SCALE GENOMIC DNA]</scope>
    <source>
        <strain evidence="3 4">H119_p4</strain>
    </source>
</reference>
<evidence type="ECO:0000256" key="1">
    <source>
        <dbReference type="SAM" id="MobiDB-lite"/>
    </source>
</evidence>
<dbReference type="Proteomes" id="UP000629468">
    <property type="component" value="Unassembled WGS sequence"/>
</dbReference>
<dbReference type="AlphaFoldDB" id="A0A8H7EY72"/>
<gene>
    <name evidence="3" type="ORF">Agabi119p4_8185</name>
</gene>
<keyword evidence="2" id="KW-0732">Signal</keyword>
<feature type="compositionally biased region" description="Low complexity" evidence="1">
    <location>
        <begin position="268"/>
        <end position="324"/>
    </location>
</feature>
<sequence>MMTRNFQTLLLISGYLATTAYSALLPDNAPDKTQSGQTGTNQCGTQSSPNSTCQNSFLNSVDDFCLYAPPEPGADSVIGNTERIEVAWCTKSNHGTRLIPPGAIKGAHFIQTPDFVQVTGFGDLTQLNVPKGDFGGELDPHGADGNGNPIGGLVFSSAFGELEQILEWTNFMSDSEFCFRACKPGPNAAQLCQHIYDVMGCMWNMPGNYDSGFDTCQADTGEPMGVYGSSTFFQGQPATPPPHPAPSSSNCMTTSTIGDVNAVLPTSTSSIGSTGSNSQVVASTRASTVPSASSPAPLTSSPTKDSSARATATSTVAVAPASKSDSGAWGSNDGLDRLVITISVGLAFGAALLL</sequence>
<dbReference type="EMBL" id="JABXXO010000011">
    <property type="protein sequence ID" value="KAF7763648.1"/>
    <property type="molecule type" value="Genomic_DNA"/>
</dbReference>
<feature type="signal peptide" evidence="2">
    <location>
        <begin position="1"/>
        <end position="22"/>
    </location>
</feature>
<feature type="chain" id="PRO_5034302750" evidence="2">
    <location>
        <begin position="23"/>
        <end position="354"/>
    </location>
</feature>
<feature type="region of interest" description="Disordered" evidence="1">
    <location>
        <begin position="28"/>
        <end position="49"/>
    </location>
</feature>
<organism evidence="3 4">
    <name type="scientific">Agaricus bisporus var. burnettii</name>
    <dbReference type="NCBI Taxonomy" id="192524"/>
    <lineage>
        <taxon>Eukaryota</taxon>
        <taxon>Fungi</taxon>
        <taxon>Dikarya</taxon>
        <taxon>Basidiomycota</taxon>
        <taxon>Agaricomycotina</taxon>
        <taxon>Agaricomycetes</taxon>
        <taxon>Agaricomycetidae</taxon>
        <taxon>Agaricales</taxon>
        <taxon>Agaricineae</taxon>
        <taxon>Agaricaceae</taxon>
        <taxon>Agaricus</taxon>
    </lineage>
</organism>
<protein>
    <submittedName>
        <fullName evidence="3">Uncharacterized protein</fullName>
    </submittedName>
</protein>
<evidence type="ECO:0000313" key="4">
    <source>
        <dbReference type="Proteomes" id="UP000629468"/>
    </source>
</evidence>
<feature type="compositionally biased region" description="Polar residues" evidence="1">
    <location>
        <begin position="31"/>
        <end position="49"/>
    </location>
</feature>
<evidence type="ECO:0000313" key="3">
    <source>
        <dbReference type="EMBL" id="KAF7763648.1"/>
    </source>
</evidence>
<proteinExistence type="predicted"/>
<name>A0A8H7EY72_AGABI</name>
<feature type="region of interest" description="Disordered" evidence="1">
    <location>
        <begin position="268"/>
        <end position="330"/>
    </location>
</feature>
<accession>A0A8H7EY72</accession>